<reference evidence="9" key="1">
    <citation type="journal article" date="2017" name="bioRxiv">
        <title>Comparative analysis of the genomes of Stylophora pistillata and Acropora digitifera provides evidence for extensive differences between species of corals.</title>
        <authorList>
            <person name="Voolstra C.R."/>
            <person name="Li Y."/>
            <person name="Liew Y.J."/>
            <person name="Baumgarten S."/>
            <person name="Zoccola D."/>
            <person name="Flot J.-F."/>
            <person name="Tambutte S."/>
            <person name="Allemand D."/>
            <person name="Aranda M."/>
        </authorList>
    </citation>
    <scope>NUCLEOTIDE SEQUENCE [LARGE SCALE GENOMIC DNA]</scope>
</reference>
<protein>
    <submittedName>
        <fullName evidence="8">Growth factor receptor-bound protein 10</fullName>
    </submittedName>
</protein>
<evidence type="ECO:0000313" key="9">
    <source>
        <dbReference type="Proteomes" id="UP000225706"/>
    </source>
</evidence>
<evidence type="ECO:0000259" key="6">
    <source>
        <dbReference type="PROSITE" id="PS50003"/>
    </source>
</evidence>
<proteinExistence type="inferred from homology"/>
<dbReference type="EMBL" id="LSMT01000014">
    <property type="protein sequence ID" value="PFX33200.1"/>
    <property type="molecule type" value="Genomic_DNA"/>
</dbReference>
<name>A0A2B4SWF1_STYPI</name>
<dbReference type="Pfam" id="PF21989">
    <property type="entry name" value="RA_2"/>
    <property type="match status" value="1"/>
</dbReference>
<feature type="compositionally biased region" description="Basic and acidic residues" evidence="4">
    <location>
        <begin position="500"/>
        <end position="513"/>
    </location>
</feature>
<dbReference type="AlphaFoldDB" id="A0A2B4SWF1"/>
<sequence length="674" mass="75804">MASAGDSNDPTDINGVLENLGSLIGELDACVTETGGKAVTSEVEDNQNFDVHLESLLADTDEFDDDDDEYQCLIPHQRSSSHRTTTSIINHTHNKSPMERAVSSTRTFPQQSLNSNSGSINRTQENQYSTPPNRSSHKGASKEVALSVELHGSFKRVDESSVTASAQKNATPNHNAAPHVKAQPNHYVGPSELGFNRHNPAKSGATTNGIMPCSQQLTKQEKHKMQHVTVVVFDEDGNPVGLEVSSSMKAREACYRLTMLNKVEDDPQWVLTEYLTDLGIERTLEDHENLMSILKTWAPSSNNKLMFRKDPRKYHFFAHTTNYFPSHLLDSESSDKAVTEKAQKAKTILQQKLFSTCTRVPEIEGILHCKDFGKKSWSKKFFFLRGSGLYSSSKGKSKASKDLECYVQFDGANLYNIINPKKFHKAPAEFCFCIVPHRARELKELKCLSTDDEKTMMSWMMAVRIAKFGPQLRQNYDDMIRKFAKLTKYREQSSESQDVSSEKEDEGMKETTREGRVPMDFTGERGKVITDLNEIQQLANIRNNAKLSKRMSSEHFIPNHTVTSGHHFVNEPWFHGRITREHSLHLLVAAGIDDGLFLVRESSSVPGVFVLTFCMNRKVYHCQLVEDIGQGSTTFFSLGKGPAFETLRQLIYFYQQKPINGVTLALRTPCPKSG</sequence>
<keyword evidence="9" id="KW-1185">Reference proteome</keyword>
<dbReference type="CDD" id="cd01259">
    <property type="entry name" value="PH_APBB1IP"/>
    <property type="match status" value="1"/>
</dbReference>
<dbReference type="InterPro" id="IPR036860">
    <property type="entry name" value="SH2_dom_sf"/>
</dbReference>
<feature type="domain" description="PH" evidence="6">
    <location>
        <begin position="360"/>
        <end position="468"/>
    </location>
</feature>
<dbReference type="PANTHER" id="PTHR11243:SF23">
    <property type="entry name" value="LD06925P"/>
    <property type="match status" value="1"/>
</dbReference>
<evidence type="ECO:0000256" key="4">
    <source>
        <dbReference type="SAM" id="MobiDB-lite"/>
    </source>
</evidence>
<dbReference type="SMART" id="SM00252">
    <property type="entry name" value="SH2"/>
    <property type="match status" value="1"/>
</dbReference>
<dbReference type="InterPro" id="IPR039664">
    <property type="entry name" value="GRB/APBB1IP"/>
</dbReference>
<feature type="domain" description="Ras-associating" evidence="7">
    <location>
        <begin position="226"/>
        <end position="312"/>
    </location>
</feature>
<dbReference type="InterPro" id="IPR039665">
    <property type="entry name" value="PH_APBB1IP"/>
</dbReference>
<dbReference type="SUPFAM" id="SSF54236">
    <property type="entry name" value="Ubiquitin-like"/>
    <property type="match status" value="1"/>
</dbReference>
<dbReference type="Gene3D" id="3.30.505.10">
    <property type="entry name" value="SH2 domain"/>
    <property type="match status" value="1"/>
</dbReference>
<dbReference type="PRINTS" id="PR00401">
    <property type="entry name" value="SH2DOMAIN"/>
</dbReference>
<evidence type="ECO:0000256" key="3">
    <source>
        <dbReference type="PROSITE-ProRule" id="PRU00191"/>
    </source>
</evidence>
<evidence type="ECO:0000259" key="7">
    <source>
        <dbReference type="PROSITE" id="PS50200"/>
    </source>
</evidence>
<evidence type="ECO:0000256" key="1">
    <source>
        <dbReference type="ARBA" id="ARBA00006708"/>
    </source>
</evidence>
<dbReference type="STRING" id="50429.A0A2B4SWF1"/>
<accession>A0A2B4SWF1</accession>
<organism evidence="8 9">
    <name type="scientific">Stylophora pistillata</name>
    <name type="common">Smooth cauliflower coral</name>
    <dbReference type="NCBI Taxonomy" id="50429"/>
    <lineage>
        <taxon>Eukaryota</taxon>
        <taxon>Metazoa</taxon>
        <taxon>Cnidaria</taxon>
        <taxon>Anthozoa</taxon>
        <taxon>Hexacorallia</taxon>
        <taxon>Scleractinia</taxon>
        <taxon>Astrocoeniina</taxon>
        <taxon>Pocilloporidae</taxon>
        <taxon>Stylophora</taxon>
    </lineage>
</organism>
<dbReference type="Proteomes" id="UP000225706">
    <property type="component" value="Unassembled WGS sequence"/>
</dbReference>
<dbReference type="Pfam" id="PF00169">
    <property type="entry name" value="PH"/>
    <property type="match status" value="1"/>
</dbReference>
<evidence type="ECO:0000313" key="8">
    <source>
        <dbReference type="EMBL" id="PFX33200.1"/>
    </source>
</evidence>
<dbReference type="SMART" id="SM00233">
    <property type="entry name" value="PH"/>
    <property type="match status" value="1"/>
</dbReference>
<dbReference type="OrthoDB" id="5977126at2759"/>
<feature type="compositionally biased region" description="Polar residues" evidence="4">
    <location>
        <begin position="102"/>
        <end position="134"/>
    </location>
</feature>
<dbReference type="PROSITE" id="PS50001">
    <property type="entry name" value="SH2"/>
    <property type="match status" value="1"/>
</dbReference>
<evidence type="ECO:0000256" key="2">
    <source>
        <dbReference type="ARBA" id="ARBA00022999"/>
    </source>
</evidence>
<feature type="region of interest" description="Disordered" evidence="4">
    <location>
        <begin position="93"/>
        <end position="141"/>
    </location>
</feature>
<dbReference type="Gene3D" id="2.30.29.30">
    <property type="entry name" value="Pleckstrin-homology domain (PH domain)/Phosphotyrosine-binding domain (PTB)"/>
    <property type="match status" value="1"/>
</dbReference>
<keyword evidence="2 3" id="KW-0727">SH2 domain</keyword>
<dbReference type="InterPro" id="IPR029071">
    <property type="entry name" value="Ubiquitin-like_domsf"/>
</dbReference>
<evidence type="ECO:0000259" key="5">
    <source>
        <dbReference type="PROSITE" id="PS50001"/>
    </source>
</evidence>
<feature type="domain" description="SH2" evidence="5">
    <location>
        <begin position="573"/>
        <end position="670"/>
    </location>
</feature>
<gene>
    <name evidence="8" type="primary">GRB10</name>
    <name evidence="8" type="ORF">AWC38_SpisGene1928</name>
</gene>
<dbReference type="PROSITE" id="PS50003">
    <property type="entry name" value="PH_DOMAIN"/>
    <property type="match status" value="1"/>
</dbReference>
<comment type="caution">
    <text evidence="8">The sequence shown here is derived from an EMBL/GenBank/DDBJ whole genome shotgun (WGS) entry which is preliminary data.</text>
</comment>
<dbReference type="InterPro" id="IPR011993">
    <property type="entry name" value="PH-like_dom_sf"/>
</dbReference>
<dbReference type="InterPro" id="IPR001849">
    <property type="entry name" value="PH_domain"/>
</dbReference>
<dbReference type="SUPFAM" id="SSF55550">
    <property type="entry name" value="SH2 domain"/>
    <property type="match status" value="1"/>
</dbReference>
<comment type="similarity">
    <text evidence="1">Belongs to the GRB7/10/14 family.</text>
</comment>
<dbReference type="Pfam" id="PF00017">
    <property type="entry name" value="SH2"/>
    <property type="match status" value="1"/>
</dbReference>
<keyword evidence="8" id="KW-0675">Receptor</keyword>
<dbReference type="SUPFAM" id="SSF50729">
    <property type="entry name" value="PH domain-like"/>
    <property type="match status" value="1"/>
</dbReference>
<dbReference type="PANTHER" id="PTHR11243">
    <property type="entry name" value="GROWTH FACTOR RECEPTOR-BOUND PROTEIN"/>
    <property type="match status" value="1"/>
</dbReference>
<feature type="region of interest" description="Disordered" evidence="4">
    <location>
        <begin position="491"/>
        <end position="513"/>
    </location>
</feature>
<dbReference type="InterPro" id="IPR000980">
    <property type="entry name" value="SH2"/>
</dbReference>
<dbReference type="SMART" id="SM00314">
    <property type="entry name" value="RA"/>
    <property type="match status" value="1"/>
</dbReference>
<dbReference type="Gene3D" id="3.10.20.90">
    <property type="entry name" value="Phosphatidylinositol 3-kinase Catalytic Subunit, Chain A, domain 1"/>
    <property type="match status" value="1"/>
</dbReference>
<dbReference type="PROSITE" id="PS50200">
    <property type="entry name" value="RA"/>
    <property type="match status" value="1"/>
</dbReference>
<dbReference type="GO" id="GO:0007165">
    <property type="term" value="P:signal transduction"/>
    <property type="evidence" value="ECO:0007669"/>
    <property type="project" value="InterPro"/>
</dbReference>
<dbReference type="InterPro" id="IPR000159">
    <property type="entry name" value="RA_dom"/>
</dbReference>